<organism evidence="2 3">
    <name type="scientific">Bythopirellula goksoeyrii</name>
    <dbReference type="NCBI Taxonomy" id="1400387"/>
    <lineage>
        <taxon>Bacteria</taxon>
        <taxon>Pseudomonadati</taxon>
        <taxon>Planctomycetota</taxon>
        <taxon>Planctomycetia</taxon>
        <taxon>Pirellulales</taxon>
        <taxon>Lacipirellulaceae</taxon>
        <taxon>Bythopirellula</taxon>
    </lineage>
</organism>
<proteinExistence type="predicted"/>
<evidence type="ECO:0000313" key="2">
    <source>
        <dbReference type="EMBL" id="QEG36063.1"/>
    </source>
</evidence>
<evidence type="ECO:0000313" key="3">
    <source>
        <dbReference type="Proteomes" id="UP000323917"/>
    </source>
</evidence>
<protein>
    <recommendedName>
        <fullName evidence="4">PEP-CTERM protein-sorting domain-containing protein</fullName>
    </recommendedName>
</protein>
<keyword evidence="1" id="KW-0732">Signal</keyword>
<evidence type="ECO:0000256" key="1">
    <source>
        <dbReference type="SAM" id="SignalP"/>
    </source>
</evidence>
<feature type="chain" id="PRO_5022661091" description="PEP-CTERM protein-sorting domain-containing protein" evidence="1">
    <location>
        <begin position="23"/>
        <end position="250"/>
    </location>
</feature>
<dbReference type="Proteomes" id="UP000323917">
    <property type="component" value="Chromosome"/>
</dbReference>
<dbReference type="AlphaFoldDB" id="A0A5B9QQ18"/>
<gene>
    <name evidence="2" type="ORF">Pr1d_33720</name>
</gene>
<name>A0A5B9QQ18_9BACT</name>
<dbReference type="KEGG" id="bgok:Pr1d_33720"/>
<dbReference type="EMBL" id="CP042913">
    <property type="protein sequence ID" value="QEG36063.1"/>
    <property type="molecule type" value="Genomic_DNA"/>
</dbReference>
<sequence length="250" mass="26164" precursor="true">MAFRSQISLVLLLALSASQAWASITIDSYNFDLAQFTGAAVTYSEGPGHNVTFDGKRWDQAAGVDGFTTGELAAVQAGGDPGDQLSFNSTNPLDWFQLTYGGPGLIIGGPGNNTFVIYEITSPSGPSNTPTGIDPEGTNWTISFNGNTPIDAASGATKWLKFDDVPADGGFAENVNQIAFDLSLFGFSPGDVLSTVRIENKSTGPSGATDPDFIFTALESTPGVVPELTSFAVWSVLGLVTFAGSRRRSS</sequence>
<reference evidence="2 3" key="1">
    <citation type="submission" date="2019-08" db="EMBL/GenBank/DDBJ databases">
        <title>Deep-cultivation of Planctomycetes and their phenomic and genomic characterization uncovers novel biology.</title>
        <authorList>
            <person name="Wiegand S."/>
            <person name="Jogler M."/>
            <person name="Boedeker C."/>
            <person name="Pinto D."/>
            <person name="Vollmers J."/>
            <person name="Rivas-Marin E."/>
            <person name="Kohn T."/>
            <person name="Peeters S.H."/>
            <person name="Heuer A."/>
            <person name="Rast P."/>
            <person name="Oberbeckmann S."/>
            <person name="Bunk B."/>
            <person name="Jeske O."/>
            <person name="Meyerdierks A."/>
            <person name="Storesund J.E."/>
            <person name="Kallscheuer N."/>
            <person name="Luecker S."/>
            <person name="Lage O.M."/>
            <person name="Pohl T."/>
            <person name="Merkel B.J."/>
            <person name="Hornburger P."/>
            <person name="Mueller R.-W."/>
            <person name="Bruemmer F."/>
            <person name="Labrenz M."/>
            <person name="Spormann A.M."/>
            <person name="Op den Camp H."/>
            <person name="Overmann J."/>
            <person name="Amann R."/>
            <person name="Jetten M.S.M."/>
            <person name="Mascher T."/>
            <person name="Medema M.H."/>
            <person name="Devos D.P."/>
            <person name="Kaster A.-K."/>
            <person name="Ovreas L."/>
            <person name="Rohde M."/>
            <person name="Galperin M.Y."/>
            <person name="Jogler C."/>
        </authorList>
    </citation>
    <scope>NUCLEOTIDE SEQUENCE [LARGE SCALE GENOMIC DNA]</scope>
    <source>
        <strain evidence="2 3">Pr1d</strain>
    </source>
</reference>
<keyword evidence="3" id="KW-1185">Reference proteome</keyword>
<evidence type="ECO:0008006" key="4">
    <source>
        <dbReference type="Google" id="ProtNLM"/>
    </source>
</evidence>
<feature type="signal peptide" evidence="1">
    <location>
        <begin position="1"/>
        <end position="22"/>
    </location>
</feature>
<accession>A0A5B9QQ18</accession>